<keyword evidence="10" id="KW-1185">Reference proteome</keyword>
<evidence type="ECO:0000256" key="4">
    <source>
        <dbReference type="ARBA" id="ARBA00022989"/>
    </source>
</evidence>
<evidence type="ECO:0000313" key="10">
    <source>
        <dbReference type="Proteomes" id="UP001305779"/>
    </source>
</evidence>
<feature type="compositionally biased region" description="Basic and acidic residues" evidence="6">
    <location>
        <begin position="17"/>
        <end position="29"/>
    </location>
</feature>
<dbReference type="Proteomes" id="UP001305779">
    <property type="component" value="Unassembled WGS sequence"/>
</dbReference>
<comment type="caution">
    <text evidence="9">The sequence shown here is derived from an EMBL/GenBank/DDBJ whole genome shotgun (WGS) entry which is preliminary data.</text>
</comment>
<feature type="transmembrane region" description="Helical" evidence="7">
    <location>
        <begin position="353"/>
        <end position="374"/>
    </location>
</feature>
<name>A0ABR0E4N6_ZASCE</name>
<feature type="domain" description="Amino acid transporter transmembrane" evidence="8">
    <location>
        <begin position="84"/>
        <end position="483"/>
    </location>
</feature>
<comment type="similarity">
    <text evidence="2">Belongs to the amino acid/polyamine transporter 2 family.</text>
</comment>
<evidence type="ECO:0000259" key="8">
    <source>
        <dbReference type="Pfam" id="PF01490"/>
    </source>
</evidence>
<feature type="transmembrane region" description="Helical" evidence="7">
    <location>
        <begin position="172"/>
        <end position="193"/>
    </location>
</feature>
<feature type="transmembrane region" description="Helical" evidence="7">
    <location>
        <begin position="116"/>
        <end position="138"/>
    </location>
</feature>
<feature type="region of interest" description="Disordered" evidence="6">
    <location>
        <begin position="17"/>
        <end position="74"/>
    </location>
</feature>
<evidence type="ECO:0000256" key="2">
    <source>
        <dbReference type="ARBA" id="ARBA00008066"/>
    </source>
</evidence>
<sequence>MAALGLPDFTYIMEKDLERGNNCPGDEKALSSSSRPSRSNSAKSEPGTLETNPVSSRMPSLSSRKASTTSMSRQGLIQNGEERHKMSWWQAATVMLAETVSLGILSLPSAVKSVGLVPGSILILGAGVVTTYTGYEVYRFKARYPQIRSFAEAGQLIGGSVGRWVVEIMQMAMLVFMMAGHIIIFRSMAFKLFSDHICGVWWTLLALGAEDELLVLDLLYVRGYTMRKHGLMSIIACISIIAATFTAMGSVIQASHHESIEYDTVVQLGTDGYTFAAACAAVSNILVSFSGHIAYFNIIDEMRKPSDFPKALLTTNFFTIALYALAGLIIYRYVGTSVLSPALDSATETAAKIAYGLAIPTIVVAGVIAALVAAKRAYDITWQRRPEVKDENTARAWTSWIAIVVTLWTVAWIVGNVIPWFSSLLAVIGAAVGTWICLGFPAIFWLYGSWREKDGWEGWRKKVLVWVNVTLFLLCLVASALGLYGSVVDIASQSGSTRPFPCSSVD</sequence>
<comment type="subcellular location">
    <subcellularLocation>
        <location evidence="1">Membrane</location>
        <topology evidence="1">Multi-pass membrane protein</topology>
    </subcellularLocation>
</comment>
<proteinExistence type="inferred from homology"/>
<feature type="transmembrane region" description="Helical" evidence="7">
    <location>
        <begin position="272"/>
        <end position="299"/>
    </location>
</feature>
<keyword evidence="3 7" id="KW-0812">Transmembrane</keyword>
<dbReference type="PANTHER" id="PTHR22950:SF668">
    <property type="entry name" value="AMINO ACID TRANSPORTER (EUROFUNG)"/>
    <property type="match status" value="1"/>
</dbReference>
<dbReference type="EMBL" id="JAXOVC010000010">
    <property type="protein sequence ID" value="KAK4496384.1"/>
    <property type="molecule type" value="Genomic_DNA"/>
</dbReference>
<dbReference type="PANTHER" id="PTHR22950">
    <property type="entry name" value="AMINO ACID TRANSPORTER"/>
    <property type="match status" value="1"/>
</dbReference>
<accession>A0ABR0E4N6</accession>
<organism evidence="9 10">
    <name type="scientific">Zasmidium cellare</name>
    <name type="common">Wine cellar mold</name>
    <name type="synonym">Racodium cellare</name>
    <dbReference type="NCBI Taxonomy" id="395010"/>
    <lineage>
        <taxon>Eukaryota</taxon>
        <taxon>Fungi</taxon>
        <taxon>Dikarya</taxon>
        <taxon>Ascomycota</taxon>
        <taxon>Pezizomycotina</taxon>
        <taxon>Dothideomycetes</taxon>
        <taxon>Dothideomycetidae</taxon>
        <taxon>Mycosphaerellales</taxon>
        <taxon>Mycosphaerellaceae</taxon>
        <taxon>Zasmidium</taxon>
    </lineage>
</organism>
<feature type="transmembrane region" description="Helical" evidence="7">
    <location>
        <begin position="394"/>
        <end position="414"/>
    </location>
</feature>
<evidence type="ECO:0000313" key="9">
    <source>
        <dbReference type="EMBL" id="KAK4496384.1"/>
    </source>
</evidence>
<feature type="transmembrane region" description="Helical" evidence="7">
    <location>
        <begin position="231"/>
        <end position="252"/>
    </location>
</feature>
<evidence type="ECO:0000256" key="6">
    <source>
        <dbReference type="SAM" id="MobiDB-lite"/>
    </source>
</evidence>
<keyword evidence="5 7" id="KW-0472">Membrane</keyword>
<feature type="transmembrane region" description="Helical" evidence="7">
    <location>
        <begin position="463"/>
        <end position="484"/>
    </location>
</feature>
<feature type="transmembrane region" description="Helical" evidence="7">
    <location>
        <begin position="311"/>
        <end position="333"/>
    </location>
</feature>
<evidence type="ECO:0000256" key="3">
    <source>
        <dbReference type="ARBA" id="ARBA00022692"/>
    </source>
</evidence>
<reference evidence="9 10" key="1">
    <citation type="journal article" date="2023" name="G3 (Bethesda)">
        <title>A chromosome-level genome assembly of Zasmidium syzygii isolated from banana leaves.</title>
        <authorList>
            <person name="van Westerhoven A.C."/>
            <person name="Mehrabi R."/>
            <person name="Talebi R."/>
            <person name="Steentjes M.B.F."/>
            <person name="Corcolon B."/>
            <person name="Chong P.A."/>
            <person name="Kema G.H.J."/>
            <person name="Seidl M.F."/>
        </authorList>
    </citation>
    <scope>NUCLEOTIDE SEQUENCE [LARGE SCALE GENOMIC DNA]</scope>
    <source>
        <strain evidence="9 10">P124</strain>
    </source>
</reference>
<dbReference type="Pfam" id="PF01490">
    <property type="entry name" value="Aa_trans"/>
    <property type="match status" value="1"/>
</dbReference>
<protein>
    <recommendedName>
        <fullName evidence="8">Amino acid transporter transmembrane domain-containing protein</fullName>
    </recommendedName>
</protein>
<feature type="transmembrane region" description="Helical" evidence="7">
    <location>
        <begin position="88"/>
        <end position="110"/>
    </location>
</feature>
<evidence type="ECO:0000256" key="1">
    <source>
        <dbReference type="ARBA" id="ARBA00004141"/>
    </source>
</evidence>
<evidence type="ECO:0000256" key="7">
    <source>
        <dbReference type="SAM" id="Phobius"/>
    </source>
</evidence>
<keyword evidence="4 7" id="KW-1133">Transmembrane helix</keyword>
<feature type="transmembrane region" description="Helical" evidence="7">
    <location>
        <begin position="420"/>
        <end position="447"/>
    </location>
</feature>
<feature type="compositionally biased region" description="Polar residues" evidence="6">
    <location>
        <begin position="49"/>
        <end position="74"/>
    </location>
</feature>
<dbReference type="Gene3D" id="1.20.1740.10">
    <property type="entry name" value="Amino acid/polyamine transporter I"/>
    <property type="match status" value="1"/>
</dbReference>
<dbReference type="InterPro" id="IPR013057">
    <property type="entry name" value="AA_transpt_TM"/>
</dbReference>
<gene>
    <name evidence="9" type="ORF">PRZ48_012364</name>
</gene>
<feature type="compositionally biased region" description="Low complexity" evidence="6">
    <location>
        <begin position="31"/>
        <end position="44"/>
    </location>
</feature>
<evidence type="ECO:0000256" key="5">
    <source>
        <dbReference type="ARBA" id="ARBA00023136"/>
    </source>
</evidence>